<reference evidence="1" key="1">
    <citation type="submission" date="2022-03" db="EMBL/GenBank/DDBJ databases">
        <title>Fererhizobium litorale gen. nov., sp. nov., isolated from sandy sediments of the Sea of Japan seashore.</title>
        <authorList>
            <person name="Romanenko L."/>
            <person name="Kurilenko V."/>
            <person name="Otstavnykh N."/>
            <person name="Svetashev V."/>
            <person name="Tekutyeva L."/>
            <person name="Isaeva M."/>
            <person name="Mikhailov V."/>
        </authorList>
    </citation>
    <scope>NUCLEOTIDE SEQUENCE</scope>
    <source>
        <strain evidence="1">KMM 9576</strain>
    </source>
</reference>
<evidence type="ECO:0000313" key="1">
    <source>
        <dbReference type="EMBL" id="MDI7920463.1"/>
    </source>
</evidence>
<dbReference type="Proteomes" id="UP001161580">
    <property type="component" value="Unassembled WGS sequence"/>
</dbReference>
<keyword evidence="2" id="KW-1185">Reference proteome</keyword>
<sequence length="64" mass="6925">MAPTKIVALLNTEGVAGPRGSIWRDATIRGNSVRRTGILNNRFTSARVRTCQRYASFPTNCGSG</sequence>
<dbReference type="AlphaFoldDB" id="A0AAE3QBR8"/>
<comment type="caution">
    <text evidence="1">The sequence shown here is derived from an EMBL/GenBank/DDBJ whole genome shotgun (WGS) entry which is preliminary data.</text>
</comment>
<accession>A0AAE3QBR8</accession>
<organism evidence="1 2">
    <name type="scientific">Ferirhizobium litorale</name>
    <dbReference type="NCBI Taxonomy" id="2927786"/>
    <lineage>
        <taxon>Bacteria</taxon>
        <taxon>Pseudomonadati</taxon>
        <taxon>Pseudomonadota</taxon>
        <taxon>Alphaproteobacteria</taxon>
        <taxon>Hyphomicrobiales</taxon>
        <taxon>Rhizobiaceae</taxon>
        <taxon>Ferirhizobium</taxon>
    </lineage>
</organism>
<evidence type="ECO:0000313" key="2">
    <source>
        <dbReference type="Proteomes" id="UP001161580"/>
    </source>
</evidence>
<name>A0AAE3QBR8_9HYPH</name>
<gene>
    <name evidence="1" type="ORF">MRS75_00015</name>
</gene>
<protein>
    <submittedName>
        <fullName evidence="1">Uncharacterized protein</fullName>
    </submittedName>
</protein>
<proteinExistence type="predicted"/>
<dbReference type="EMBL" id="JALDYZ010000001">
    <property type="protein sequence ID" value="MDI7920463.1"/>
    <property type="molecule type" value="Genomic_DNA"/>
</dbReference>